<dbReference type="Proteomes" id="UP000011519">
    <property type="component" value="Unassembled WGS sequence"/>
</dbReference>
<evidence type="ECO:0000313" key="2">
    <source>
        <dbReference type="EMBL" id="ELY90592.1"/>
    </source>
</evidence>
<keyword evidence="1" id="KW-1133">Transmembrane helix</keyword>
<gene>
    <name evidence="2" type="ORF">C483_11046</name>
</gene>
<sequence>MLGLKFVLVGMNLVLAATFFGPSAGLLVYAGLALSIVGLLVGPEDSLQQLSSTTQ</sequence>
<proteinExistence type="predicted"/>
<dbReference type="AlphaFoldDB" id="L9ZYB6"/>
<name>L9ZYB6_9EURY</name>
<dbReference type="PATRIC" id="fig|1227493.4.peg.2200"/>
<keyword evidence="1" id="KW-0472">Membrane</keyword>
<reference evidence="2 3" key="1">
    <citation type="journal article" date="2014" name="PLoS Genet.">
        <title>Phylogenetically driven sequencing of extremely halophilic archaea reveals strategies for static and dynamic osmo-response.</title>
        <authorList>
            <person name="Becker E.A."/>
            <person name="Seitzer P.M."/>
            <person name="Tritt A."/>
            <person name="Larsen D."/>
            <person name="Krusor M."/>
            <person name="Yao A.I."/>
            <person name="Wu D."/>
            <person name="Madern D."/>
            <person name="Eisen J.A."/>
            <person name="Darling A.E."/>
            <person name="Facciotti M.T."/>
        </authorList>
    </citation>
    <scope>NUCLEOTIDE SEQUENCE [LARGE SCALE GENOMIC DNA]</scope>
    <source>
        <strain evidence="2 3">JCM 10989</strain>
    </source>
</reference>
<comment type="caution">
    <text evidence="2">The sequence shown here is derived from an EMBL/GenBank/DDBJ whole genome shotgun (WGS) entry which is preliminary data.</text>
</comment>
<organism evidence="2 3">
    <name type="scientific">Natrialba hulunbeirensis JCM 10989</name>
    <dbReference type="NCBI Taxonomy" id="1227493"/>
    <lineage>
        <taxon>Archaea</taxon>
        <taxon>Methanobacteriati</taxon>
        <taxon>Methanobacteriota</taxon>
        <taxon>Stenosarchaea group</taxon>
        <taxon>Halobacteria</taxon>
        <taxon>Halobacteriales</taxon>
        <taxon>Natrialbaceae</taxon>
        <taxon>Natrialba</taxon>
    </lineage>
</organism>
<keyword evidence="3" id="KW-1185">Reference proteome</keyword>
<evidence type="ECO:0000256" key="1">
    <source>
        <dbReference type="SAM" id="Phobius"/>
    </source>
</evidence>
<evidence type="ECO:0000313" key="3">
    <source>
        <dbReference type="Proteomes" id="UP000011519"/>
    </source>
</evidence>
<keyword evidence="1" id="KW-0812">Transmembrane</keyword>
<dbReference type="EMBL" id="AOIM01000034">
    <property type="protein sequence ID" value="ELY90592.1"/>
    <property type="molecule type" value="Genomic_DNA"/>
</dbReference>
<feature type="transmembrane region" description="Helical" evidence="1">
    <location>
        <begin position="26"/>
        <end position="42"/>
    </location>
</feature>
<protein>
    <submittedName>
        <fullName evidence="2">Nodulation efficiency protein NfeD</fullName>
    </submittedName>
</protein>
<accession>L9ZYB6</accession>